<sequence>MSAADLQTVLDLGDREAVADLRTFLARARAIDPAGAIRLQAVGTVLAMYVCVLRPRMLGERTPTVLGMRAMPLARAADVDTTVPMASVADRLARLADDGTLLDVPPSSVHVPWAAVTPPRGPWSPIGEVPAEVLAAAAAGGMAEVAAMVPEQPGAAMVDGARAAVWGREVDGADGLPAGAAFAAEALGFLRPTESLGMFESGPWLRISSLRGHVLCRVPGSRG</sequence>
<proteinExistence type="predicted"/>
<keyword evidence="4" id="KW-1185">Reference proteome</keyword>
<accession>A0ABS9TZX1</accession>
<dbReference type="Pfam" id="PF26035">
    <property type="entry name" value="DUF8010"/>
    <property type="match status" value="1"/>
</dbReference>
<evidence type="ECO:0000313" key="3">
    <source>
        <dbReference type="EMBL" id="MCH6469987.1"/>
    </source>
</evidence>
<feature type="domain" description="DUF8185" evidence="2">
    <location>
        <begin position="118"/>
        <end position="219"/>
    </location>
</feature>
<dbReference type="RefSeq" id="WP_241053477.1">
    <property type="nucleotide sequence ID" value="NZ_JAKZBV010000001.1"/>
</dbReference>
<dbReference type="EMBL" id="JAKZBV010000001">
    <property type="protein sequence ID" value="MCH6469987.1"/>
    <property type="molecule type" value="Genomic_DNA"/>
</dbReference>
<gene>
    <name evidence="3" type="ORF">L0M17_08340</name>
</gene>
<reference evidence="3 4" key="1">
    <citation type="submission" date="2022-03" db="EMBL/GenBank/DDBJ databases">
        <title>Sinomonas sp. isolated from a soil.</title>
        <authorList>
            <person name="Han J."/>
            <person name="Kim D.-U."/>
        </authorList>
    </citation>
    <scope>NUCLEOTIDE SEQUENCE [LARGE SCALE GENOMIC DNA]</scope>
    <source>
        <strain evidence="3 4">5-5</strain>
    </source>
</reference>
<feature type="domain" description="DUF8010" evidence="1">
    <location>
        <begin position="9"/>
        <end position="105"/>
    </location>
</feature>
<organism evidence="3 4">
    <name type="scientific">Sinomonas terrae</name>
    <dbReference type="NCBI Taxonomy" id="2908838"/>
    <lineage>
        <taxon>Bacteria</taxon>
        <taxon>Bacillati</taxon>
        <taxon>Actinomycetota</taxon>
        <taxon>Actinomycetes</taxon>
        <taxon>Micrococcales</taxon>
        <taxon>Micrococcaceae</taxon>
        <taxon>Sinomonas</taxon>
    </lineage>
</organism>
<dbReference type="InterPro" id="IPR058323">
    <property type="entry name" value="DUF8010"/>
</dbReference>
<protein>
    <submittedName>
        <fullName evidence="3">Uncharacterized protein</fullName>
    </submittedName>
</protein>
<evidence type="ECO:0000259" key="1">
    <source>
        <dbReference type="Pfam" id="PF26035"/>
    </source>
</evidence>
<comment type="caution">
    <text evidence="3">The sequence shown here is derived from an EMBL/GenBank/DDBJ whole genome shotgun (WGS) entry which is preliminary data.</text>
</comment>
<name>A0ABS9TZX1_9MICC</name>
<evidence type="ECO:0000259" key="2">
    <source>
        <dbReference type="Pfam" id="PF26572"/>
    </source>
</evidence>
<dbReference type="Proteomes" id="UP001202922">
    <property type="component" value="Unassembled WGS sequence"/>
</dbReference>
<evidence type="ECO:0000313" key="4">
    <source>
        <dbReference type="Proteomes" id="UP001202922"/>
    </source>
</evidence>
<dbReference type="Pfam" id="PF26572">
    <property type="entry name" value="DUF8185"/>
    <property type="match status" value="1"/>
</dbReference>
<dbReference type="InterPro" id="IPR058498">
    <property type="entry name" value="DUF8185"/>
</dbReference>